<keyword evidence="2 5" id="KW-0689">Ribosomal protein</keyword>
<dbReference type="InterPro" id="IPR002136">
    <property type="entry name" value="Ribosomal_uL4"/>
</dbReference>
<comment type="function">
    <text evidence="5">Forms part of the polypeptide exit tunnel.</text>
</comment>
<dbReference type="GO" id="GO:1990904">
    <property type="term" value="C:ribonucleoprotein complex"/>
    <property type="evidence" value="ECO:0007669"/>
    <property type="project" value="UniProtKB-KW"/>
</dbReference>
<evidence type="ECO:0000256" key="1">
    <source>
        <dbReference type="ARBA" id="ARBA00010528"/>
    </source>
</evidence>
<feature type="compositionally biased region" description="Basic residues" evidence="6">
    <location>
        <begin position="63"/>
        <end position="77"/>
    </location>
</feature>
<dbReference type="Pfam" id="PF00573">
    <property type="entry name" value="Ribosomal_L4"/>
    <property type="match status" value="1"/>
</dbReference>
<organism evidence="7 8">
    <name type="scientific">'Catharanthus roseus' aster yellows phytoplasma</name>
    <dbReference type="NCBI Taxonomy" id="1193712"/>
    <lineage>
        <taxon>Bacteria</taxon>
        <taxon>Bacillati</taxon>
        <taxon>Mycoplasmatota</taxon>
        <taxon>Mollicutes</taxon>
        <taxon>Acholeplasmatales</taxon>
        <taxon>Acholeplasmataceae</taxon>
        <taxon>Candidatus Phytoplasma</taxon>
        <taxon>16SrI (Aster yellows group)</taxon>
    </lineage>
</organism>
<name>A0A4P6M976_9MOLU</name>
<feature type="region of interest" description="Disordered" evidence="6">
    <location>
        <begin position="57"/>
        <end position="78"/>
    </location>
</feature>
<evidence type="ECO:0000256" key="2">
    <source>
        <dbReference type="ARBA" id="ARBA00022980"/>
    </source>
</evidence>
<dbReference type="GO" id="GO:0019843">
    <property type="term" value="F:rRNA binding"/>
    <property type="evidence" value="ECO:0007669"/>
    <property type="project" value="UniProtKB-UniRule"/>
</dbReference>
<dbReference type="EMBL" id="CP035949">
    <property type="protein sequence ID" value="QBF23949.1"/>
    <property type="molecule type" value="Genomic_DNA"/>
</dbReference>
<dbReference type="HAMAP" id="MF_01328_B">
    <property type="entry name" value="Ribosomal_uL4_B"/>
    <property type="match status" value="1"/>
</dbReference>
<reference evidence="7 8" key="1">
    <citation type="submission" date="2019-02" db="EMBL/GenBank/DDBJ databases">
        <title>Draft Genome Sequence of Maize Bushy Stunt-like Phytoplasma group 16SrI-B (Aster yellows) in South Africa.</title>
        <authorList>
            <person name="Coetzee B."/>
            <person name="Douglas-Smit N."/>
            <person name="Maree H.J."/>
            <person name="Burger J.T."/>
            <person name="Kruger K."/>
            <person name="Pietersen G."/>
        </authorList>
    </citation>
    <scope>NUCLEOTIDE SEQUENCE [LARGE SCALE GENOMIC DNA]</scope>
    <source>
        <strain evidence="7 8">De Villa</strain>
    </source>
</reference>
<gene>
    <name evidence="5" type="primary">rplD</name>
    <name evidence="7" type="ORF">EXT02_02020</name>
</gene>
<dbReference type="AlphaFoldDB" id="A0A4P6M976"/>
<comment type="similarity">
    <text evidence="1 5">Belongs to the universal ribosomal protein uL4 family.</text>
</comment>
<dbReference type="GO" id="GO:0005840">
    <property type="term" value="C:ribosome"/>
    <property type="evidence" value="ECO:0007669"/>
    <property type="project" value="UniProtKB-KW"/>
</dbReference>
<dbReference type="InterPro" id="IPR013005">
    <property type="entry name" value="Ribosomal_uL4-like"/>
</dbReference>
<accession>A0A4P6M976</accession>
<dbReference type="PANTHER" id="PTHR10746:SF6">
    <property type="entry name" value="LARGE RIBOSOMAL SUBUNIT PROTEIN UL4M"/>
    <property type="match status" value="1"/>
</dbReference>
<evidence type="ECO:0000313" key="7">
    <source>
        <dbReference type="EMBL" id="QBF23949.1"/>
    </source>
</evidence>
<dbReference type="Proteomes" id="UP000289726">
    <property type="component" value="Chromosome"/>
</dbReference>
<comment type="function">
    <text evidence="5">One of the primary rRNA binding proteins, this protein initially binds near the 5'-end of the 23S rRNA. It is important during the early stages of 50S assembly. It makes multiple contacts with different domains of the 23S rRNA in the assembled 50S subunit and ribosome.</text>
</comment>
<dbReference type="InterPro" id="IPR023574">
    <property type="entry name" value="Ribosomal_uL4_dom_sf"/>
</dbReference>
<evidence type="ECO:0000256" key="3">
    <source>
        <dbReference type="ARBA" id="ARBA00023274"/>
    </source>
</evidence>
<evidence type="ECO:0000313" key="8">
    <source>
        <dbReference type="Proteomes" id="UP000289726"/>
    </source>
</evidence>
<dbReference type="GO" id="GO:0006412">
    <property type="term" value="P:translation"/>
    <property type="evidence" value="ECO:0007669"/>
    <property type="project" value="UniProtKB-UniRule"/>
</dbReference>
<keyword evidence="8" id="KW-1185">Reference proteome</keyword>
<keyword evidence="3 5" id="KW-0687">Ribonucleoprotein</keyword>
<keyword evidence="5" id="KW-0699">rRNA-binding</keyword>
<keyword evidence="5" id="KW-0694">RNA-binding</keyword>
<evidence type="ECO:0000256" key="4">
    <source>
        <dbReference type="ARBA" id="ARBA00035244"/>
    </source>
</evidence>
<proteinExistence type="inferred from homology"/>
<dbReference type="Gene3D" id="3.40.1370.10">
    <property type="match status" value="1"/>
</dbReference>
<protein>
    <recommendedName>
        <fullName evidence="4 5">Large ribosomal subunit protein uL4</fullName>
    </recommendedName>
</protein>
<dbReference type="GO" id="GO:0003735">
    <property type="term" value="F:structural constituent of ribosome"/>
    <property type="evidence" value="ECO:0007669"/>
    <property type="project" value="InterPro"/>
</dbReference>
<dbReference type="RefSeq" id="WP_130427770.1">
    <property type="nucleotide sequence ID" value="NZ_CP035949.1"/>
</dbReference>
<dbReference type="PANTHER" id="PTHR10746">
    <property type="entry name" value="50S RIBOSOMAL PROTEIN L4"/>
    <property type="match status" value="1"/>
</dbReference>
<evidence type="ECO:0000256" key="6">
    <source>
        <dbReference type="SAM" id="MobiDB-lite"/>
    </source>
</evidence>
<dbReference type="NCBIfam" id="TIGR03953">
    <property type="entry name" value="rplD_bact"/>
    <property type="match status" value="1"/>
</dbReference>
<dbReference type="SUPFAM" id="SSF52166">
    <property type="entry name" value="Ribosomal protein L4"/>
    <property type="match status" value="1"/>
</dbReference>
<comment type="subunit">
    <text evidence="5">Part of the 50S ribosomal subunit.</text>
</comment>
<evidence type="ECO:0000256" key="5">
    <source>
        <dbReference type="HAMAP-Rule" id="MF_01328"/>
    </source>
</evidence>
<sequence length="207" mass="22916">MPKINILNQKGDFVSEKVLATTVFDIKPNQQVLYDVVNAQRAAMRQGTHATKTRALVAGGGKKPWRQKGTGRARHGSIRSPLWRGGGVTFGPSPRDYSVKVNQKVRSLALKSALSLQAKNNQLVVVDKINLATHKTKDFQQMLQKLNITSKSLIVVTQMTEQLALASRNLSYITLETASHASVYQILNCKQLVLTADAVNYFEEVLK</sequence>